<dbReference type="KEGG" id="cva:CVAR_0176"/>
<evidence type="ECO:0000313" key="3">
    <source>
        <dbReference type="Proteomes" id="UP000006659"/>
    </source>
</evidence>
<feature type="compositionally biased region" description="Polar residues" evidence="1">
    <location>
        <begin position="16"/>
        <end position="27"/>
    </location>
</feature>
<accession>G0HBQ7</accession>
<dbReference type="EMBL" id="CP002917">
    <property type="protein sequence ID" value="AEK35522.1"/>
    <property type="molecule type" value="Genomic_DNA"/>
</dbReference>
<organism evidence="2 3">
    <name type="scientific">Corynebacterium variabile (strain DSM 44702 / CIP 107183 / JCM 12073 / NCIMB 30131)</name>
    <name type="common">Corynebacterium mooreparkense</name>
    <dbReference type="NCBI Taxonomy" id="858619"/>
    <lineage>
        <taxon>Bacteria</taxon>
        <taxon>Bacillati</taxon>
        <taxon>Actinomycetota</taxon>
        <taxon>Actinomycetes</taxon>
        <taxon>Mycobacteriales</taxon>
        <taxon>Corynebacteriaceae</taxon>
        <taxon>Corynebacterium</taxon>
    </lineage>
</organism>
<gene>
    <name evidence="2" type="ordered locus">CVAR_0176</name>
</gene>
<evidence type="ECO:0000256" key="1">
    <source>
        <dbReference type="SAM" id="MobiDB-lite"/>
    </source>
</evidence>
<dbReference type="HOGENOM" id="CLU_1530099_0_0_11"/>
<protein>
    <submittedName>
        <fullName evidence="2">Putative secreted protein</fullName>
    </submittedName>
</protein>
<evidence type="ECO:0000313" key="2">
    <source>
        <dbReference type="EMBL" id="AEK35522.1"/>
    </source>
</evidence>
<proteinExistence type="predicted"/>
<dbReference type="AlphaFoldDB" id="G0HBQ7"/>
<dbReference type="Proteomes" id="UP000006659">
    <property type="component" value="Chromosome"/>
</dbReference>
<feature type="compositionally biased region" description="Basic and acidic residues" evidence="1">
    <location>
        <begin position="1"/>
        <end position="10"/>
    </location>
</feature>
<feature type="region of interest" description="Disordered" evidence="1">
    <location>
        <begin position="1"/>
        <end position="41"/>
    </location>
</feature>
<feature type="compositionally biased region" description="Basic residues" evidence="1">
    <location>
        <begin position="31"/>
        <end position="41"/>
    </location>
</feature>
<reference evidence="2 3" key="1">
    <citation type="journal article" date="2011" name="BMC Genomics">
        <title>Complete genome sequence of Corynebacterium variabile DSM 44702 isolated from the surface of smear-ripened cheeses and insights into cheese ripening and flavor generation.</title>
        <authorList>
            <person name="Schroeder J."/>
            <person name="Maus I."/>
            <person name="Trost E."/>
            <person name="Tauch A."/>
        </authorList>
    </citation>
    <scope>NUCLEOTIDE SEQUENCE [LARGE SCALE GENOMIC DNA]</scope>
    <source>
        <strain evidence="3">DSM 44702 / JCM 12073 / NCIMB 30131</strain>
    </source>
</reference>
<sequence>MTDGALDHGGADGNTVFMTSSSRTTVAPVSGRHRARPAHSPMRRRLAAVAAASGLAAAGLTGVASAADLPNVFASSGSGSDAAGAASADAATAASVSAGSLTEGEGGAVTSANSTGNAMVDGLLNMVVGSIPKTDVIGSLVATVGSVGTGSLAAGSWEGLPLSSTLGEQLPQPGE</sequence>
<name>G0HBQ7_CORVD</name>
<dbReference type="STRING" id="858619.CVAR_0176"/>